<proteinExistence type="predicted"/>
<dbReference type="Pfam" id="PF00350">
    <property type="entry name" value="Dynamin_N"/>
    <property type="match status" value="1"/>
</dbReference>
<dbReference type="AlphaFoldDB" id="N8YBL3"/>
<dbReference type="EMBL" id="APPJ01000004">
    <property type="protein sequence ID" value="ENV18704.1"/>
    <property type="molecule type" value="Genomic_DNA"/>
</dbReference>
<accession>N8YBL3</accession>
<dbReference type="eggNOG" id="COG0699">
    <property type="taxonomic scope" value="Bacteria"/>
</dbReference>
<gene>
    <name evidence="2" type="ORF">F964_00504</name>
</gene>
<dbReference type="Proteomes" id="UP000013148">
    <property type="component" value="Unassembled WGS sequence"/>
</dbReference>
<dbReference type="Gene3D" id="3.40.50.300">
    <property type="entry name" value="P-loop containing nucleotide triphosphate hydrolases"/>
    <property type="match status" value="1"/>
</dbReference>
<keyword evidence="3" id="KW-1185">Reference proteome</keyword>
<evidence type="ECO:0000313" key="2">
    <source>
        <dbReference type="EMBL" id="ENV18704.1"/>
    </source>
</evidence>
<dbReference type="RefSeq" id="WP_004817378.1">
    <property type="nucleotide sequence ID" value="NZ_KB849455.1"/>
</dbReference>
<organism evidence="2 3">
    <name type="scientific">Acinetobacter guillouiae NIPH 991</name>
    <dbReference type="NCBI Taxonomy" id="1217656"/>
    <lineage>
        <taxon>Bacteria</taxon>
        <taxon>Pseudomonadati</taxon>
        <taxon>Pseudomonadota</taxon>
        <taxon>Gammaproteobacteria</taxon>
        <taxon>Moraxellales</taxon>
        <taxon>Moraxellaceae</taxon>
        <taxon>Acinetobacter</taxon>
    </lineage>
</organism>
<protein>
    <recommendedName>
        <fullName evidence="1">Dynamin N-terminal domain-containing protein</fullName>
    </recommendedName>
</protein>
<feature type="domain" description="Dynamin N-terminal" evidence="1">
    <location>
        <begin position="171"/>
        <end position="243"/>
    </location>
</feature>
<reference evidence="2 3" key="1">
    <citation type="submission" date="2013-02" db="EMBL/GenBank/DDBJ databases">
        <title>The Genome Sequence of Acinetobacter guillouiae NIPH 991.</title>
        <authorList>
            <consortium name="The Broad Institute Genome Sequencing Platform"/>
            <consortium name="The Broad Institute Genome Sequencing Center for Infectious Disease"/>
            <person name="Cerqueira G."/>
            <person name="Feldgarden M."/>
            <person name="Courvalin P."/>
            <person name="Perichon B."/>
            <person name="Grillot-Courvalin C."/>
            <person name="Clermont D."/>
            <person name="Rocha E."/>
            <person name="Yoon E.-J."/>
            <person name="Nemec A."/>
            <person name="Walker B."/>
            <person name="Young S.K."/>
            <person name="Zeng Q."/>
            <person name="Gargeya S."/>
            <person name="Fitzgerald M."/>
            <person name="Haas B."/>
            <person name="Abouelleil A."/>
            <person name="Alvarado L."/>
            <person name="Arachchi H.M."/>
            <person name="Berlin A.M."/>
            <person name="Chapman S.B."/>
            <person name="Dewar J."/>
            <person name="Goldberg J."/>
            <person name="Griggs A."/>
            <person name="Gujja S."/>
            <person name="Hansen M."/>
            <person name="Howarth C."/>
            <person name="Imamovic A."/>
            <person name="Larimer J."/>
            <person name="McCowan C."/>
            <person name="Murphy C."/>
            <person name="Neiman D."/>
            <person name="Pearson M."/>
            <person name="Priest M."/>
            <person name="Roberts A."/>
            <person name="Saif S."/>
            <person name="Shea T."/>
            <person name="Sisk P."/>
            <person name="Sykes S."/>
            <person name="Wortman J."/>
            <person name="Nusbaum C."/>
            <person name="Birren B."/>
        </authorList>
    </citation>
    <scope>NUCLEOTIDE SEQUENCE [LARGE SCALE GENOMIC DNA]</scope>
    <source>
        <strain evidence="2 3">NIPH 991</strain>
    </source>
</reference>
<evidence type="ECO:0000259" key="1">
    <source>
        <dbReference type="Pfam" id="PF00350"/>
    </source>
</evidence>
<dbReference type="HOGENOM" id="CLU_460736_0_0_6"/>
<dbReference type="InterPro" id="IPR027417">
    <property type="entry name" value="P-loop_NTPase"/>
</dbReference>
<dbReference type="InterPro" id="IPR045063">
    <property type="entry name" value="Dynamin_N"/>
</dbReference>
<comment type="caution">
    <text evidence="2">The sequence shown here is derived from an EMBL/GenBank/DDBJ whole genome shotgun (WGS) entry which is preliminary data.</text>
</comment>
<evidence type="ECO:0000313" key="3">
    <source>
        <dbReference type="Proteomes" id="UP000013148"/>
    </source>
</evidence>
<dbReference type="PATRIC" id="fig|1217656.3.peg.491"/>
<dbReference type="SUPFAM" id="SSF52540">
    <property type="entry name" value="P-loop containing nucleoside triphosphate hydrolases"/>
    <property type="match status" value="1"/>
</dbReference>
<name>N8YBL3_ACIGI</name>
<sequence>MGSAVLSISRPELLNIFKELQQKFNFSQEQDQVFKSNCQHFQQSMSDYLKASEKSIAENNPLFQQVTEFRNILEKTNQNWQKKIKTQDTGVHFRAGFNDSLLVFVYGKVKSGKSSLGNYMAWGNTDPTDQQKSIIQKELQPVYFSGQKTGVKGGDVAKEAEIKKEFRVGATEATSSIQGFSLDGLTWIDSPGLHSINQENGDLAKDYVEHADLILYTMKSDSPGRESDLNEILKLYRADKKILLLLTGSDTTDANAYDIDEETGELIMPIIMKDPKTRIQQQHYIRSALEKIPELAGKTNNIEILSFSARYAQEHESHVESFADSGMGQLFATLGKIAIEDGVKLKHQTPMINFKNFLTDFSTDLEEYKQLIVDFQQPIERIKKSIPIQINEQKNMIQQELSKKLDIEFEKLVQYRDEPMQMNQAIKKMADYLAQQQNKAMILVQEKILKQVMNEFGSQLTNVIQHNALLNLPEFKIDQRTEKVAESINSGTRRRNGGFGALVGGVIGGGIGVLGGPAGIATGASIGSTVGGWLGGKTGSDASVNYREITLNVGDNLIQIQQQFSERLHDSIQMQMTEFQKTVLEMALNSADYLVTQLKNEINGFQNQLNTMILGIETKLNG</sequence>